<dbReference type="Gene3D" id="2.60.40.10">
    <property type="entry name" value="Immunoglobulins"/>
    <property type="match status" value="2"/>
</dbReference>
<feature type="domain" description="Ig-like" evidence="1">
    <location>
        <begin position="35"/>
        <end position="125"/>
    </location>
</feature>
<dbReference type="Proteomes" id="UP001153292">
    <property type="component" value="Chromosome 17"/>
</dbReference>
<dbReference type="InterPro" id="IPR003598">
    <property type="entry name" value="Ig_sub2"/>
</dbReference>
<dbReference type="InterPro" id="IPR003599">
    <property type="entry name" value="Ig_sub"/>
</dbReference>
<name>A0ABN8B493_CHISP</name>
<dbReference type="InterPro" id="IPR013783">
    <property type="entry name" value="Ig-like_fold"/>
</dbReference>
<evidence type="ECO:0000313" key="3">
    <source>
        <dbReference type="Proteomes" id="UP001153292"/>
    </source>
</evidence>
<reference evidence="2" key="1">
    <citation type="submission" date="2021-12" db="EMBL/GenBank/DDBJ databases">
        <authorList>
            <person name="King R."/>
        </authorList>
    </citation>
    <scope>NUCLEOTIDE SEQUENCE</scope>
</reference>
<dbReference type="InterPro" id="IPR007110">
    <property type="entry name" value="Ig-like_dom"/>
</dbReference>
<keyword evidence="3" id="KW-1185">Reference proteome</keyword>
<dbReference type="InterPro" id="IPR036179">
    <property type="entry name" value="Ig-like_dom_sf"/>
</dbReference>
<dbReference type="PANTHER" id="PTHR23278:SF28">
    <property type="entry name" value="SIDESTEP IV, ISOFORM C"/>
    <property type="match status" value="1"/>
</dbReference>
<evidence type="ECO:0000259" key="1">
    <source>
        <dbReference type="PROSITE" id="PS50835"/>
    </source>
</evidence>
<dbReference type="SMART" id="SM00409">
    <property type="entry name" value="IG"/>
    <property type="match status" value="1"/>
</dbReference>
<evidence type="ECO:0000313" key="2">
    <source>
        <dbReference type="EMBL" id="CAH0400393.1"/>
    </source>
</evidence>
<protein>
    <recommendedName>
        <fullName evidence="1">Ig-like domain-containing protein</fullName>
    </recommendedName>
</protein>
<organism evidence="2 3">
    <name type="scientific">Chilo suppressalis</name>
    <name type="common">Asiatic rice borer moth</name>
    <dbReference type="NCBI Taxonomy" id="168631"/>
    <lineage>
        <taxon>Eukaryota</taxon>
        <taxon>Metazoa</taxon>
        <taxon>Ecdysozoa</taxon>
        <taxon>Arthropoda</taxon>
        <taxon>Hexapoda</taxon>
        <taxon>Insecta</taxon>
        <taxon>Pterygota</taxon>
        <taxon>Neoptera</taxon>
        <taxon>Endopterygota</taxon>
        <taxon>Lepidoptera</taxon>
        <taxon>Glossata</taxon>
        <taxon>Ditrysia</taxon>
        <taxon>Pyraloidea</taxon>
        <taxon>Crambidae</taxon>
        <taxon>Crambinae</taxon>
        <taxon>Chilo</taxon>
    </lineage>
</organism>
<dbReference type="SMART" id="SM00408">
    <property type="entry name" value="IGc2"/>
    <property type="match status" value="1"/>
</dbReference>
<sequence>MAEDHDRLLVCRAENPRVPDAVLEDKWRLNVHYVPIVTLKLGTSLNPNFIKEGDDVYFECNVQANPKSYRLTWYKGTKEIHHNASAGIILSDQSLVLQSVSRLEAGDYSCHAFNSEGSTSSNPVSLQIRCKFYNVSVYL</sequence>
<dbReference type="Pfam" id="PF13927">
    <property type="entry name" value="Ig_3"/>
    <property type="match status" value="1"/>
</dbReference>
<proteinExistence type="predicted"/>
<accession>A0ABN8B493</accession>
<dbReference type="PROSITE" id="PS50835">
    <property type="entry name" value="IG_LIKE"/>
    <property type="match status" value="1"/>
</dbReference>
<gene>
    <name evidence="2" type="ORF">CHILSU_LOCUS3584</name>
</gene>
<dbReference type="PANTHER" id="PTHR23278">
    <property type="entry name" value="SIDESTEP PROTEIN"/>
    <property type="match status" value="1"/>
</dbReference>
<dbReference type="EMBL" id="OU963910">
    <property type="protein sequence ID" value="CAH0400393.1"/>
    <property type="molecule type" value="Genomic_DNA"/>
</dbReference>
<dbReference type="SUPFAM" id="SSF48726">
    <property type="entry name" value="Immunoglobulin"/>
    <property type="match status" value="1"/>
</dbReference>